<evidence type="ECO:0000313" key="2">
    <source>
        <dbReference type="Proteomes" id="UP000298324"/>
    </source>
</evidence>
<proteinExistence type="predicted"/>
<comment type="caution">
    <text evidence="1">The sequence shown here is derived from an EMBL/GenBank/DDBJ whole genome shotgun (WGS) entry which is preliminary data.</text>
</comment>
<accession>A0A4Y7RFJ9</accession>
<reference evidence="1 2" key="1">
    <citation type="journal article" date="2018" name="Environ. Microbiol.">
        <title>Novel energy conservation strategies and behaviour of Pelotomaculum schinkii driving syntrophic propionate catabolism.</title>
        <authorList>
            <person name="Hidalgo-Ahumada C.A.P."/>
            <person name="Nobu M.K."/>
            <person name="Narihiro T."/>
            <person name="Tamaki H."/>
            <person name="Liu W.T."/>
            <person name="Kamagata Y."/>
            <person name="Stams A.J.M."/>
            <person name="Imachi H."/>
            <person name="Sousa D.Z."/>
        </authorList>
    </citation>
    <scope>NUCLEOTIDE SEQUENCE [LARGE SCALE GENOMIC DNA]</scope>
    <source>
        <strain evidence="1 2">HH</strain>
    </source>
</reference>
<gene>
    <name evidence="1" type="ORF">Psch_01319</name>
</gene>
<protein>
    <submittedName>
        <fullName evidence="1">Uncharacterized protein</fullName>
    </submittedName>
</protein>
<dbReference type="Proteomes" id="UP000298324">
    <property type="component" value="Unassembled WGS sequence"/>
</dbReference>
<dbReference type="AlphaFoldDB" id="A0A4Y7RFJ9"/>
<dbReference type="EMBL" id="QFGA01000001">
    <property type="protein sequence ID" value="TEB07764.1"/>
    <property type="molecule type" value="Genomic_DNA"/>
</dbReference>
<evidence type="ECO:0000313" key="1">
    <source>
        <dbReference type="EMBL" id="TEB07764.1"/>
    </source>
</evidence>
<keyword evidence="2" id="KW-1185">Reference proteome</keyword>
<organism evidence="1 2">
    <name type="scientific">Pelotomaculum schinkii</name>
    <dbReference type="NCBI Taxonomy" id="78350"/>
    <lineage>
        <taxon>Bacteria</taxon>
        <taxon>Bacillati</taxon>
        <taxon>Bacillota</taxon>
        <taxon>Clostridia</taxon>
        <taxon>Eubacteriales</taxon>
        <taxon>Desulfotomaculaceae</taxon>
        <taxon>Pelotomaculum</taxon>
    </lineage>
</organism>
<name>A0A4Y7RFJ9_9FIRM</name>
<sequence length="237" mass="27299">MENILRSLSDHFYRKPETTQQERRLETNHHLLIKRLSKGIASWCCGSSTTRIRAARMFHWIASLSLWTRRKAFSGKVIAIPRWMKFFPAQVRCRPKPCRWSRSSRNCSSDLFRWRKYSSGPRSLTSRNAPSTLQKRIQARNRCGLETSGTGSFPNQGCKGAMSYTGAVDASENRTARLLFKLAVEMSMMMNILAANADVDETTLGNLRRKCVQDVKRSVGSVHFEDVYRFQKARKRL</sequence>